<evidence type="ECO:0000313" key="2">
    <source>
        <dbReference type="EMBL" id="KAG4411552.1"/>
    </source>
</evidence>
<keyword evidence="3" id="KW-1185">Reference proteome</keyword>
<evidence type="ECO:0000313" key="3">
    <source>
        <dbReference type="Proteomes" id="UP000664132"/>
    </source>
</evidence>
<sequence length="120" mass="13800">MSANPRSDHHRTTVEDFVLNHHVIPKKFQKINNPSTPSPASSGRQFGTAVNSECQRLASRVVGGKEELIWTVKLCRNLYTGRYWELGEAYDEATDDLYDIEVGIEVEYSWWRRSTVRSGR</sequence>
<gene>
    <name evidence="2" type="ORF">IFR04_015311</name>
</gene>
<dbReference type="AlphaFoldDB" id="A0A8H7W1D7"/>
<organism evidence="2 3">
    <name type="scientific">Cadophora malorum</name>
    <dbReference type="NCBI Taxonomy" id="108018"/>
    <lineage>
        <taxon>Eukaryota</taxon>
        <taxon>Fungi</taxon>
        <taxon>Dikarya</taxon>
        <taxon>Ascomycota</taxon>
        <taxon>Pezizomycotina</taxon>
        <taxon>Leotiomycetes</taxon>
        <taxon>Helotiales</taxon>
        <taxon>Ploettnerulaceae</taxon>
        <taxon>Cadophora</taxon>
    </lineage>
</organism>
<evidence type="ECO:0000256" key="1">
    <source>
        <dbReference type="SAM" id="MobiDB-lite"/>
    </source>
</evidence>
<feature type="compositionally biased region" description="Polar residues" evidence="1">
    <location>
        <begin position="30"/>
        <end position="47"/>
    </location>
</feature>
<feature type="region of interest" description="Disordered" evidence="1">
    <location>
        <begin position="28"/>
        <end position="47"/>
    </location>
</feature>
<dbReference type="Proteomes" id="UP000664132">
    <property type="component" value="Unassembled WGS sequence"/>
</dbReference>
<reference evidence="2" key="1">
    <citation type="submission" date="2021-02" db="EMBL/GenBank/DDBJ databases">
        <title>Genome sequence Cadophora malorum strain M34.</title>
        <authorList>
            <person name="Stefanovic E."/>
            <person name="Vu D."/>
            <person name="Scully C."/>
            <person name="Dijksterhuis J."/>
            <person name="Roader J."/>
            <person name="Houbraken J."/>
        </authorList>
    </citation>
    <scope>NUCLEOTIDE SEQUENCE</scope>
    <source>
        <strain evidence="2">M34</strain>
    </source>
</reference>
<comment type="caution">
    <text evidence="2">The sequence shown here is derived from an EMBL/GenBank/DDBJ whole genome shotgun (WGS) entry which is preliminary data.</text>
</comment>
<proteinExistence type="predicted"/>
<protein>
    <submittedName>
        <fullName evidence="2">Uncharacterized protein</fullName>
    </submittedName>
</protein>
<accession>A0A8H7W1D7</accession>
<dbReference type="EMBL" id="JAFJYH010000462">
    <property type="protein sequence ID" value="KAG4411552.1"/>
    <property type="molecule type" value="Genomic_DNA"/>
</dbReference>
<name>A0A8H7W1D7_9HELO</name>